<proteinExistence type="predicted"/>
<accession>A0A368JRU6</accession>
<sequence length="334" mass="37186">MLFNQTTTVGDEGGLKEYLGGIQKTMDWKTWKPFVAGAELTFIIPAIGQELYDELSQPTAGLDAAQKELKDKLRMALAWYAYLDAMPSLITVTGDGGMVMNSVPNTQAMPKWLFVATCKSHQEKADRYLEAALAWLEWKADLFPTWKGSTSFLIQKSQLISSASEATKYFPAIQKSRRLYLSIRDYFNAAEEEFIRPVLGAAFENYLKGKLAAPEVLFSPEEKEVLALARKAVVQFGFSLAIPYLNMNTDLRLVSETDGIVNENALSGERLNIIRNNALAAGHEKAAELRNYLNAQASPTVFALYYASALYVAPVESGHVRRPKNDPSNPYFTL</sequence>
<evidence type="ECO:0000313" key="1">
    <source>
        <dbReference type="EMBL" id="RCR69414.1"/>
    </source>
</evidence>
<protein>
    <submittedName>
        <fullName evidence="1">Uncharacterized protein</fullName>
    </submittedName>
</protein>
<dbReference type="InterPro" id="IPR046558">
    <property type="entry name" value="DUF6712"/>
</dbReference>
<dbReference type="EMBL" id="QOWE01000008">
    <property type="protein sequence ID" value="RCR69414.1"/>
    <property type="molecule type" value="Genomic_DNA"/>
</dbReference>
<dbReference type="AlphaFoldDB" id="A0A368JRU6"/>
<dbReference type="Proteomes" id="UP000253383">
    <property type="component" value="Unassembled WGS sequence"/>
</dbReference>
<comment type="caution">
    <text evidence="1">The sequence shown here is derived from an EMBL/GenBank/DDBJ whole genome shotgun (WGS) entry which is preliminary data.</text>
</comment>
<organism evidence="1 2">
    <name type="scientific">Larkinella punicea</name>
    <dbReference type="NCBI Taxonomy" id="2315727"/>
    <lineage>
        <taxon>Bacteria</taxon>
        <taxon>Pseudomonadati</taxon>
        <taxon>Bacteroidota</taxon>
        <taxon>Cytophagia</taxon>
        <taxon>Cytophagales</taxon>
        <taxon>Spirosomataceae</taxon>
        <taxon>Larkinella</taxon>
    </lineage>
</organism>
<reference evidence="1 2" key="1">
    <citation type="submission" date="2018-07" db="EMBL/GenBank/DDBJ databases">
        <title>Genome analysis of Larkinella rosea.</title>
        <authorList>
            <person name="Zhou Z."/>
            <person name="Wang G."/>
        </authorList>
    </citation>
    <scope>NUCLEOTIDE SEQUENCE [LARGE SCALE GENOMIC DNA]</scope>
    <source>
        <strain evidence="2">zzj9</strain>
    </source>
</reference>
<name>A0A368JRU6_9BACT</name>
<keyword evidence="2" id="KW-1185">Reference proteome</keyword>
<dbReference type="Pfam" id="PF20459">
    <property type="entry name" value="DUF6712"/>
    <property type="match status" value="2"/>
</dbReference>
<dbReference type="OrthoDB" id="925464at2"/>
<gene>
    <name evidence="1" type="ORF">DUE52_11215</name>
</gene>
<dbReference type="RefSeq" id="WP_114406101.1">
    <property type="nucleotide sequence ID" value="NZ_QOWE01000008.1"/>
</dbReference>
<evidence type="ECO:0000313" key="2">
    <source>
        <dbReference type="Proteomes" id="UP000253383"/>
    </source>
</evidence>